<dbReference type="InterPro" id="IPR036397">
    <property type="entry name" value="RNaseH_sf"/>
</dbReference>
<dbReference type="GO" id="GO:0005829">
    <property type="term" value="C:cytosol"/>
    <property type="evidence" value="ECO:0007669"/>
    <property type="project" value="TreeGrafter"/>
</dbReference>
<dbReference type="InterPro" id="IPR001584">
    <property type="entry name" value="Integrase_cat-core"/>
</dbReference>
<sequence length="85" mass="9605">MEFAGHEQVTEALGAAGYFCQPYHSWEKGGVENFNGLVRQYFPKGTNFLDEGEASLALIETELNQRPRKILHFLSPNNLQHRIAA</sequence>
<keyword evidence="3" id="KW-1185">Reference proteome</keyword>
<accession>A0A8J3GFN6</accession>
<evidence type="ECO:0000259" key="1">
    <source>
        <dbReference type="PROSITE" id="PS50994"/>
    </source>
</evidence>
<evidence type="ECO:0000313" key="2">
    <source>
        <dbReference type="EMBL" id="GHC13396.1"/>
    </source>
</evidence>
<protein>
    <recommendedName>
        <fullName evidence="1">Integrase catalytic domain-containing protein</fullName>
    </recommendedName>
</protein>
<dbReference type="PANTHER" id="PTHR10948:SF23">
    <property type="entry name" value="TRANSPOSASE INSI FOR INSERTION SEQUENCE ELEMENT IS30A-RELATED"/>
    <property type="match status" value="1"/>
</dbReference>
<dbReference type="NCBIfam" id="NF033563">
    <property type="entry name" value="transpos_IS30"/>
    <property type="match status" value="1"/>
</dbReference>
<dbReference type="RefSeq" id="WP_189517425.1">
    <property type="nucleotide sequence ID" value="NZ_JBHLZG010000001.1"/>
</dbReference>
<comment type="caution">
    <text evidence="2">The sequence shown here is derived from an EMBL/GenBank/DDBJ whole genome shotgun (WGS) entry which is preliminary data.</text>
</comment>
<dbReference type="GO" id="GO:0032196">
    <property type="term" value="P:transposition"/>
    <property type="evidence" value="ECO:0007669"/>
    <property type="project" value="TreeGrafter"/>
</dbReference>
<dbReference type="GO" id="GO:0015074">
    <property type="term" value="P:DNA integration"/>
    <property type="evidence" value="ECO:0007669"/>
    <property type="project" value="InterPro"/>
</dbReference>
<dbReference type="GO" id="GO:0004803">
    <property type="term" value="F:transposase activity"/>
    <property type="evidence" value="ECO:0007669"/>
    <property type="project" value="TreeGrafter"/>
</dbReference>
<evidence type="ECO:0000313" key="3">
    <source>
        <dbReference type="Proteomes" id="UP000642829"/>
    </source>
</evidence>
<dbReference type="InterPro" id="IPR051917">
    <property type="entry name" value="Transposase-Integrase"/>
</dbReference>
<name>A0A8J3GFN6_9BACT</name>
<reference evidence="2" key="1">
    <citation type="journal article" date="2014" name="Int. J. Syst. Evol. Microbiol.">
        <title>Complete genome sequence of Corynebacterium casei LMG S-19264T (=DSM 44701T), isolated from a smear-ripened cheese.</title>
        <authorList>
            <consortium name="US DOE Joint Genome Institute (JGI-PGF)"/>
            <person name="Walter F."/>
            <person name="Albersmeier A."/>
            <person name="Kalinowski J."/>
            <person name="Ruckert C."/>
        </authorList>
    </citation>
    <scope>NUCLEOTIDE SEQUENCE</scope>
    <source>
        <strain evidence="2">KCTC 12870</strain>
    </source>
</reference>
<dbReference type="InterPro" id="IPR053392">
    <property type="entry name" value="Transposase_IS30-like"/>
</dbReference>
<dbReference type="GO" id="GO:0003676">
    <property type="term" value="F:nucleic acid binding"/>
    <property type="evidence" value="ECO:0007669"/>
    <property type="project" value="InterPro"/>
</dbReference>
<proteinExistence type="predicted"/>
<gene>
    <name evidence="2" type="ORF">GCM10007047_33430</name>
</gene>
<dbReference type="Proteomes" id="UP000642829">
    <property type="component" value="Unassembled WGS sequence"/>
</dbReference>
<dbReference type="AlphaFoldDB" id="A0A8J3GFN6"/>
<dbReference type="InterPro" id="IPR012337">
    <property type="entry name" value="RNaseH-like_sf"/>
</dbReference>
<dbReference type="PROSITE" id="PS50994">
    <property type="entry name" value="INTEGRASE"/>
    <property type="match status" value="1"/>
</dbReference>
<feature type="domain" description="Integrase catalytic" evidence="1">
    <location>
        <begin position="1"/>
        <end position="84"/>
    </location>
</feature>
<dbReference type="PANTHER" id="PTHR10948">
    <property type="entry name" value="TRANSPOSASE"/>
    <property type="match status" value="1"/>
</dbReference>
<reference evidence="2" key="2">
    <citation type="submission" date="2020-09" db="EMBL/GenBank/DDBJ databases">
        <authorList>
            <person name="Sun Q."/>
            <person name="Kim S."/>
        </authorList>
    </citation>
    <scope>NUCLEOTIDE SEQUENCE</scope>
    <source>
        <strain evidence="2">KCTC 12870</strain>
    </source>
</reference>
<organism evidence="2 3">
    <name type="scientific">Cerasicoccus arenae</name>
    <dbReference type="NCBI Taxonomy" id="424488"/>
    <lineage>
        <taxon>Bacteria</taxon>
        <taxon>Pseudomonadati</taxon>
        <taxon>Verrucomicrobiota</taxon>
        <taxon>Opitutia</taxon>
        <taxon>Puniceicoccales</taxon>
        <taxon>Cerasicoccaceae</taxon>
        <taxon>Cerasicoccus</taxon>
    </lineage>
</organism>
<dbReference type="SUPFAM" id="SSF53098">
    <property type="entry name" value="Ribonuclease H-like"/>
    <property type="match status" value="1"/>
</dbReference>
<dbReference type="Gene3D" id="3.30.420.10">
    <property type="entry name" value="Ribonuclease H-like superfamily/Ribonuclease H"/>
    <property type="match status" value="1"/>
</dbReference>
<dbReference type="EMBL" id="BMXG01000033">
    <property type="protein sequence ID" value="GHC13396.1"/>
    <property type="molecule type" value="Genomic_DNA"/>
</dbReference>